<evidence type="ECO:0000313" key="1">
    <source>
        <dbReference type="EMBL" id="MCX2978643.1"/>
    </source>
</evidence>
<keyword evidence="2" id="KW-1185">Reference proteome</keyword>
<gene>
    <name evidence="1" type="ORF">EYC82_14845</name>
</gene>
<dbReference type="SUPFAM" id="SSF50969">
    <property type="entry name" value="YVTN repeat-like/Quinoprotein amine dehydrogenase"/>
    <property type="match status" value="1"/>
</dbReference>
<dbReference type="Proteomes" id="UP001143304">
    <property type="component" value="Unassembled WGS sequence"/>
</dbReference>
<proteinExistence type="predicted"/>
<name>A0ABT3T8M7_9GAMM</name>
<organism evidence="1 2">
    <name type="scientific">Candidatus Marimicrobium litorale</name>
    <dbReference type="NCBI Taxonomy" id="2518991"/>
    <lineage>
        <taxon>Bacteria</taxon>
        <taxon>Pseudomonadati</taxon>
        <taxon>Pseudomonadota</taxon>
        <taxon>Gammaproteobacteria</taxon>
        <taxon>Cellvibrionales</taxon>
        <taxon>Halieaceae</taxon>
        <taxon>Marimicrobium</taxon>
    </lineage>
</organism>
<dbReference type="InterPro" id="IPR011044">
    <property type="entry name" value="Quino_amine_DH_bsu"/>
</dbReference>
<sequence>MTGMQRISALYLLVLLVAVYGFLVGRFNVFPSEYIEPLIEDLSSFTKGDEMELESSPLQKLTNDLGLSFGRWFYSYPAIAAANTAPLDYAVEIDSGIEPVVYVNEAHRSGYRVIVGIVDLPDSFWGALLLNPNGEVIHAWKLSTQAITGSKVTDRIKNLYGLHVFKDGSVIFNMQEQGGGIVKVDACSDVVWTLPGSFHHTVTPDERGNFWSFTGGQSDFDQNMVLVNQDTGKIVSTIDMAEVRRKNPNLRIWDLYPLAMAPRADVRHQRNLTHGNDIEPLPIALAAQFPQFEAGDLIVSYATTNLVFVLDPDTLVVKWWRVGAGDLQHDVDWEPNGKITLFNNNSRRLFDLSSDIVAIDPATMELSVDLDGSEYDFFSVINGRQQLTPFDTRFVTSSTQGWAFEVNGNGDIVFSFVNNVDAQNKNSVHLSEALRYQEGYFNDDFWNTCGA</sequence>
<accession>A0ABT3T8M7</accession>
<protein>
    <recommendedName>
        <fullName evidence="3">Arylsulfotransferase (ASST)</fullName>
    </recommendedName>
</protein>
<evidence type="ECO:0008006" key="3">
    <source>
        <dbReference type="Google" id="ProtNLM"/>
    </source>
</evidence>
<dbReference type="Pfam" id="PF14269">
    <property type="entry name" value="Arylsulfotran_2"/>
    <property type="match status" value="1"/>
</dbReference>
<dbReference type="InterPro" id="IPR039535">
    <property type="entry name" value="ASST-like"/>
</dbReference>
<evidence type="ECO:0000313" key="2">
    <source>
        <dbReference type="Proteomes" id="UP001143304"/>
    </source>
</evidence>
<reference evidence="1" key="1">
    <citation type="submission" date="2019-02" db="EMBL/GenBank/DDBJ databases">
        <authorList>
            <person name="Li S.-H."/>
        </authorList>
    </citation>
    <scope>NUCLEOTIDE SEQUENCE</scope>
    <source>
        <strain evidence="1">IMCC11814</strain>
    </source>
</reference>
<comment type="caution">
    <text evidence="1">The sequence shown here is derived from an EMBL/GenBank/DDBJ whole genome shotgun (WGS) entry which is preliminary data.</text>
</comment>
<dbReference type="RefSeq" id="WP_279250337.1">
    <property type="nucleotide sequence ID" value="NZ_SHNO01000001.1"/>
</dbReference>
<dbReference type="EMBL" id="SHNO01000001">
    <property type="protein sequence ID" value="MCX2978643.1"/>
    <property type="molecule type" value="Genomic_DNA"/>
</dbReference>